<evidence type="ECO:0000256" key="2">
    <source>
        <dbReference type="ARBA" id="ARBA00022705"/>
    </source>
</evidence>
<comment type="function">
    <text evidence="5">Involved in regulation of DNA replication.</text>
</comment>
<feature type="binding site" evidence="5">
    <location>
        <begin position="60"/>
        <end position="64"/>
    </location>
    <ligand>
        <name>ATP</name>
        <dbReference type="ChEBI" id="CHEBI:30616"/>
    </ligand>
</feature>
<dbReference type="SUPFAM" id="SSF52540">
    <property type="entry name" value="P-loop containing nucleoside triphosphate hydrolases"/>
    <property type="match status" value="1"/>
</dbReference>
<gene>
    <name evidence="8" type="ORF">SAMN04488691_1226</name>
</gene>
<dbReference type="HAMAP" id="MF_01407">
    <property type="entry name" value="ORC1_type_DNA_replic_protein"/>
    <property type="match status" value="1"/>
</dbReference>
<keyword evidence="4 5" id="KW-0067">ATP-binding</keyword>
<proteinExistence type="inferred from homology"/>
<dbReference type="Proteomes" id="UP000183894">
    <property type="component" value="Unassembled WGS sequence"/>
</dbReference>
<dbReference type="SMART" id="SM01074">
    <property type="entry name" value="Cdc6_C"/>
    <property type="match status" value="1"/>
</dbReference>
<dbReference type="CDD" id="cd00009">
    <property type="entry name" value="AAA"/>
    <property type="match status" value="1"/>
</dbReference>
<keyword evidence="8" id="KW-0131">Cell cycle</keyword>
<dbReference type="InterPro" id="IPR049945">
    <property type="entry name" value="AAA_22"/>
</dbReference>
<dbReference type="AlphaFoldDB" id="A0A1H7VFA0"/>
<dbReference type="InterPro" id="IPR027417">
    <property type="entry name" value="P-loop_NTPase"/>
</dbReference>
<dbReference type="InterPro" id="IPR055237">
    <property type="entry name" value="Cdc6_lid"/>
</dbReference>
<evidence type="ECO:0000259" key="6">
    <source>
        <dbReference type="SMART" id="SM00382"/>
    </source>
</evidence>
<dbReference type="NCBIfam" id="TIGR02928">
    <property type="entry name" value="orc1/cdc6 family replication initiation protein"/>
    <property type="match status" value="1"/>
</dbReference>
<evidence type="ECO:0000256" key="3">
    <source>
        <dbReference type="ARBA" id="ARBA00022741"/>
    </source>
</evidence>
<dbReference type="FunFam" id="1.10.8.60:FF:000073">
    <property type="entry name" value="ORC1-type DNA replication protein"/>
    <property type="match status" value="1"/>
</dbReference>
<comment type="similarity">
    <text evidence="1 5">Belongs to the CDC6/cdc18 family.</text>
</comment>
<dbReference type="GO" id="GO:0051301">
    <property type="term" value="P:cell division"/>
    <property type="evidence" value="ECO:0007669"/>
    <property type="project" value="UniProtKB-KW"/>
</dbReference>
<dbReference type="Gene3D" id="1.10.8.60">
    <property type="match status" value="1"/>
</dbReference>
<dbReference type="RefSeq" id="WP_074796961.1">
    <property type="nucleotide sequence ID" value="NZ_FOAD01000022.1"/>
</dbReference>
<dbReference type="PANTHER" id="PTHR10763:SF22">
    <property type="entry name" value="ORC1-TYPE DNA REPLICATION PROTEIN"/>
    <property type="match status" value="1"/>
</dbReference>
<dbReference type="Gene3D" id="3.40.50.300">
    <property type="entry name" value="P-loop containing nucleotide triphosphate hydrolases"/>
    <property type="match status" value="1"/>
</dbReference>
<dbReference type="InterPro" id="IPR014277">
    <property type="entry name" value="Orc1/Cdc6_arc"/>
</dbReference>
<evidence type="ECO:0000259" key="7">
    <source>
        <dbReference type="SMART" id="SM01074"/>
    </source>
</evidence>
<name>A0A1H7VFA0_HALLR</name>
<dbReference type="CDD" id="cd08768">
    <property type="entry name" value="Cdc6_C"/>
    <property type="match status" value="1"/>
</dbReference>
<dbReference type="PANTHER" id="PTHR10763">
    <property type="entry name" value="CELL DIVISION CONTROL PROTEIN 6-RELATED"/>
    <property type="match status" value="1"/>
</dbReference>
<dbReference type="Pfam" id="PF22703">
    <property type="entry name" value="Cdc6_lid"/>
    <property type="match status" value="1"/>
</dbReference>
<dbReference type="Pfam" id="PF13401">
    <property type="entry name" value="AAA_22"/>
    <property type="match status" value="1"/>
</dbReference>
<dbReference type="Gene3D" id="1.10.10.10">
    <property type="entry name" value="Winged helix-like DNA-binding domain superfamily/Winged helix DNA-binding domain"/>
    <property type="match status" value="1"/>
</dbReference>
<protein>
    <recommendedName>
        <fullName evidence="5">ORC1-type DNA replication protein</fullName>
    </recommendedName>
</protein>
<dbReference type="EMBL" id="FOAD01000022">
    <property type="protein sequence ID" value="SEM07734.1"/>
    <property type="molecule type" value="Genomic_DNA"/>
</dbReference>
<dbReference type="InterPro" id="IPR050311">
    <property type="entry name" value="ORC1/CDC6"/>
</dbReference>
<feature type="domain" description="Cdc6 C-terminal" evidence="7">
    <location>
        <begin position="303"/>
        <end position="386"/>
    </location>
</feature>
<dbReference type="InterPro" id="IPR036388">
    <property type="entry name" value="WH-like_DNA-bd_sf"/>
</dbReference>
<dbReference type="SMART" id="SM00382">
    <property type="entry name" value="AAA"/>
    <property type="match status" value="1"/>
</dbReference>
<dbReference type="Pfam" id="PF09079">
    <property type="entry name" value="WHD_Cdc6"/>
    <property type="match status" value="1"/>
</dbReference>
<feature type="domain" description="AAA+ ATPase" evidence="6">
    <location>
        <begin position="48"/>
        <end position="209"/>
    </location>
</feature>
<dbReference type="InterPro" id="IPR015163">
    <property type="entry name" value="Cdc6_C"/>
</dbReference>
<dbReference type="OrthoDB" id="195574at2157"/>
<dbReference type="GO" id="GO:0005524">
    <property type="term" value="F:ATP binding"/>
    <property type="evidence" value="ECO:0007669"/>
    <property type="project" value="UniProtKB-UniRule"/>
</dbReference>
<keyword evidence="8" id="KW-0132">Cell division</keyword>
<dbReference type="SUPFAM" id="SSF46785">
    <property type="entry name" value="Winged helix' DNA-binding domain"/>
    <property type="match status" value="1"/>
</dbReference>
<reference evidence="8 9" key="1">
    <citation type="submission" date="2016-10" db="EMBL/GenBank/DDBJ databases">
        <authorList>
            <person name="de Groot N.N."/>
        </authorList>
    </citation>
    <scope>NUCLEOTIDE SEQUENCE [LARGE SCALE GENOMIC DNA]</scope>
    <source>
        <strain evidence="8 9">CDM_5</strain>
    </source>
</reference>
<feature type="binding site" evidence="5">
    <location>
        <position position="220"/>
    </location>
    <ligand>
        <name>ATP</name>
        <dbReference type="ChEBI" id="CHEBI:30616"/>
    </ligand>
</feature>
<keyword evidence="2 5" id="KW-0235">DNA replication</keyword>
<organism evidence="8 9">
    <name type="scientific">Haloferax larsenii</name>
    <dbReference type="NCBI Taxonomy" id="302484"/>
    <lineage>
        <taxon>Archaea</taxon>
        <taxon>Methanobacteriati</taxon>
        <taxon>Methanobacteriota</taxon>
        <taxon>Stenosarchaea group</taxon>
        <taxon>Halobacteria</taxon>
        <taxon>Halobacteriales</taxon>
        <taxon>Haloferacaceae</taxon>
        <taxon>Haloferax</taxon>
    </lineage>
</organism>
<dbReference type="GO" id="GO:0006260">
    <property type="term" value="P:DNA replication"/>
    <property type="evidence" value="ECO:0007669"/>
    <property type="project" value="UniProtKB-UniRule"/>
</dbReference>
<feature type="binding site" evidence="5">
    <location>
        <position position="208"/>
    </location>
    <ligand>
        <name>ATP</name>
        <dbReference type="ChEBI" id="CHEBI:30616"/>
    </ligand>
</feature>
<accession>A0A1H7VFA0</accession>
<keyword evidence="3 5" id="KW-0547">Nucleotide-binding</keyword>
<dbReference type="InterPro" id="IPR003593">
    <property type="entry name" value="AAA+_ATPase"/>
</dbReference>
<evidence type="ECO:0000313" key="9">
    <source>
        <dbReference type="Proteomes" id="UP000183894"/>
    </source>
</evidence>
<dbReference type="GO" id="GO:0016887">
    <property type="term" value="F:ATP hydrolysis activity"/>
    <property type="evidence" value="ECO:0007669"/>
    <property type="project" value="InterPro"/>
</dbReference>
<sequence length="403" mass="45467">MPVFTPSTGIFDDPRVLSEEYVPENILGRNSELESYKNALQPIMDGQPTKSILLYGKTGVGKTVSTKYLLNHLKTDVKKYRDVDLTTVWVLCENTNTSYQLAASIINSLREPENHIRPTGYPAEDMYQMMYRELDALGGHVVIVLDEVDNLQSDDKLLYELPRARANGRIENVRVTVIGISNDLKFKDNLRQKVKSSLAQQELLFPPYDANQLREILYARSDQAFQDDVLSDGVIPLCAAFAAQDIGDARQALTLLREAGNIAKKEDATEVTEDHVQTAQDELEQDLITTSVSKLTTQGKLVLAATLSLHLEDKTPARNKDVYTRYQRYASLADAEPVSQRRLRDHLGDLSMQTLLDERTRNTGRQEGRYKEYSVSIDAHSVVSHLRADGRMEPVIVDLQKRL</sequence>
<evidence type="ECO:0000313" key="8">
    <source>
        <dbReference type="EMBL" id="SEM07734.1"/>
    </source>
</evidence>
<evidence type="ECO:0000256" key="4">
    <source>
        <dbReference type="ARBA" id="ARBA00022840"/>
    </source>
</evidence>
<evidence type="ECO:0000256" key="5">
    <source>
        <dbReference type="HAMAP-Rule" id="MF_01407"/>
    </source>
</evidence>
<dbReference type="InterPro" id="IPR036390">
    <property type="entry name" value="WH_DNA-bd_sf"/>
</dbReference>
<evidence type="ECO:0000256" key="1">
    <source>
        <dbReference type="ARBA" id="ARBA00006184"/>
    </source>
</evidence>